<evidence type="ECO:0000256" key="4">
    <source>
        <dbReference type="ARBA" id="ARBA00023219"/>
    </source>
</evidence>
<dbReference type="Gene3D" id="3.30.420.240">
    <property type="match status" value="1"/>
</dbReference>
<evidence type="ECO:0000256" key="1">
    <source>
        <dbReference type="ARBA" id="ARBA00022612"/>
    </source>
</evidence>
<dbReference type="Pfam" id="PF17289">
    <property type="entry name" value="Terminase_6C"/>
    <property type="match status" value="1"/>
</dbReference>
<evidence type="ECO:0000256" key="2">
    <source>
        <dbReference type="ARBA" id="ARBA00022741"/>
    </source>
</evidence>
<name>A0A6J5TB78_9CAUD</name>
<keyword evidence="1" id="KW-1188">Viral release from host cell</keyword>
<keyword evidence="3" id="KW-0067">ATP-binding</keyword>
<gene>
    <name evidence="6" type="ORF">UFOVP71_47</name>
</gene>
<keyword evidence="2" id="KW-0547">Nucleotide-binding</keyword>
<dbReference type="Gene3D" id="3.40.50.300">
    <property type="entry name" value="P-loop containing nucleotide triphosphate hydrolases"/>
    <property type="match status" value="1"/>
</dbReference>
<keyword evidence="4" id="KW-0231">Viral genome packaging</keyword>
<sequence>MATENTFVKSPFQIEKFTDDNVRELALCATDPVYFIDTYCWVQHPTKGKVPFKLFDYQKELIICYHENRYSINMLGRQMGKTACAAAYLIWRAMFMADQTILIAAHKFAGAQEIMQRVRYTYETLPTWLKAGATSYNKGSIDFDNGSRIISTTTTETTARGMSLSLIYLDEFAFVKPRIASEFWTSISPTLSTGGKCIITSTPNQDDDQFARIWKDATKKTDEYGNDKADGLGRNGFASIKFIWSAHPERDTAWANTERIKIGVERFLREHECEFIIADETLVNSMKLITMESREPSGKLGQVRIFKYPQPQGAYVIGWDPSLGTGGDPSAIQVFKLPELEQVAEWQHNKTDIQGQLRTLVAILKWLKEETNNSAELYWSVENNTIGEAALISIREYGEENIPGTFVQEIRRAGQSRGRRGFNTSHKTKITACMRLKSYVESDKMTIYSHNLLRELKNFIARGASFAAKDGETDDLVMATILALRMVEVVMTWDPKTYDRLVNAGTEDVLKPMPIGFL</sequence>
<dbReference type="SUPFAM" id="SSF52540">
    <property type="entry name" value="P-loop containing nucleoside triphosphate hydrolases"/>
    <property type="match status" value="1"/>
</dbReference>
<evidence type="ECO:0000313" key="6">
    <source>
        <dbReference type="EMBL" id="CAB4241509.1"/>
    </source>
</evidence>
<dbReference type="InterPro" id="IPR027417">
    <property type="entry name" value="P-loop_NTPase"/>
</dbReference>
<reference evidence="6" key="1">
    <citation type="submission" date="2020-05" db="EMBL/GenBank/DDBJ databases">
        <authorList>
            <person name="Chiriac C."/>
            <person name="Salcher M."/>
            <person name="Ghai R."/>
            <person name="Kavagutti S V."/>
        </authorList>
    </citation>
    <scope>NUCLEOTIDE SEQUENCE</scope>
</reference>
<proteinExistence type="predicted"/>
<evidence type="ECO:0000256" key="3">
    <source>
        <dbReference type="ARBA" id="ARBA00022840"/>
    </source>
</evidence>
<feature type="domain" description="Terminase large subunit gp17-like C-terminal" evidence="5">
    <location>
        <begin position="317"/>
        <end position="486"/>
    </location>
</feature>
<accession>A0A6J5TB78</accession>
<dbReference type="InterPro" id="IPR035421">
    <property type="entry name" value="Terminase_6C"/>
</dbReference>
<dbReference type="GO" id="GO:0005524">
    <property type="term" value="F:ATP binding"/>
    <property type="evidence" value="ECO:0007669"/>
    <property type="project" value="UniProtKB-KW"/>
</dbReference>
<evidence type="ECO:0000259" key="5">
    <source>
        <dbReference type="Pfam" id="PF17289"/>
    </source>
</evidence>
<protein>
    <submittedName>
        <fullName evidence="6">Large terminase protein</fullName>
    </submittedName>
</protein>
<dbReference type="Pfam" id="PF03237">
    <property type="entry name" value="Terminase_6N"/>
    <property type="match status" value="1"/>
</dbReference>
<dbReference type="EMBL" id="LR797824">
    <property type="protein sequence ID" value="CAB4241509.1"/>
    <property type="molecule type" value="Genomic_DNA"/>
</dbReference>
<organism evidence="6">
    <name type="scientific">uncultured Caudovirales phage</name>
    <dbReference type="NCBI Taxonomy" id="2100421"/>
    <lineage>
        <taxon>Viruses</taxon>
        <taxon>Duplodnaviria</taxon>
        <taxon>Heunggongvirae</taxon>
        <taxon>Uroviricota</taxon>
        <taxon>Caudoviricetes</taxon>
        <taxon>Peduoviridae</taxon>
        <taxon>Maltschvirus</taxon>
        <taxon>Maltschvirus maltsch</taxon>
    </lineage>
</organism>